<sequence>MDAHLRDLRYFVAVAEELSFTRAAERLFVSQPALSKQVRQLEEQLRVRLFDRDRRAVALTAAGRALLPAARDMLCGWDEVQRAVSDAAAREASVLTVGMSTSVGRGLIADMRERFAERRPTWSIRFRQVNWDDPTAGLADGDVDVAFVWLPVPRQETLNIQVVAEEPRYVAFRDDHPLAGRATVAFEELLDEPFIALPETAGPLRDFWLALDERDGRPVRVGATASNADETFAALEDGSGIVLMASGNVDIYRRPGVTAIPVTGLSPSRLALAWRAGDHRNVIRDLLHTAKT</sequence>
<keyword evidence="7" id="KW-1185">Reference proteome</keyword>
<name>A0A1I5WLK7_9ACTN</name>
<accession>A0A1I5WLK7</accession>
<dbReference type="FunFam" id="1.10.10.10:FF:000001">
    <property type="entry name" value="LysR family transcriptional regulator"/>
    <property type="match status" value="1"/>
</dbReference>
<dbReference type="Pfam" id="PF03466">
    <property type="entry name" value="LysR_substrate"/>
    <property type="match status" value="1"/>
</dbReference>
<dbReference type="InterPro" id="IPR036390">
    <property type="entry name" value="WH_DNA-bd_sf"/>
</dbReference>
<dbReference type="GeneID" id="99652601"/>
<keyword evidence="4" id="KW-0804">Transcription</keyword>
<dbReference type="eggNOG" id="COG0583">
    <property type="taxonomic scope" value="Bacteria"/>
</dbReference>
<gene>
    <name evidence="6" type="ORF">SAMN04489713_12425</name>
</gene>
<dbReference type="SUPFAM" id="SSF53850">
    <property type="entry name" value="Periplasmic binding protein-like II"/>
    <property type="match status" value="1"/>
</dbReference>
<evidence type="ECO:0000313" key="7">
    <source>
        <dbReference type="Proteomes" id="UP000183413"/>
    </source>
</evidence>
<dbReference type="PROSITE" id="PS50931">
    <property type="entry name" value="HTH_LYSR"/>
    <property type="match status" value="1"/>
</dbReference>
<feature type="domain" description="HTH lysR-type" evidence="5">
    <location>
        <begin position="1"/>
        <end position="60"/>
    </location>
</feature>
<evidence type="ECO:0000256" key="4">
    <source>
        <dbReference type="ARBA" id="ARBA00023163"/>
    </source>
</evidence>
<dbReference type="Gene3D" id="1.10.10.10">
    <property type="entry name" value="Winged helix-like DNA-binding domain superfamily/Winged helix DNA-binding domain"/>
    <property type="match status" value="1"/>
</dbReference>
<dbReference type="GO" id="GO:0032993">
    <property type="term" value="C:protein-DNA complex"/>
    <property type="evidence" value="ECO:0007669"/>
    <property type="project" value="TreeGrafter"/>
</dbReference>
<dbReference type="InterPro" id="IPR005119">
    <property type="entry name" value="LysR_subst-bd"/>
</dbReference>
<dbReference type="GO" id="GO:0003677">
    <property type="term" value="F:DNA binding"/>
    <property type="evidence" value="ECO:0007669"/>
    <property type="project" value="UniProtKB-KW"/>
</dbReference>
<dbReference type="STRING" id="1993.SAMN04489713_12425"/>
<evidence type="ECO:0000259" key="5">
    <source>
        <dbReference type="PROSITE" id="PS50931"/>
    </source>
</evidence>
<dbReference type="CDD" id="cd08414">
    <property type="entry name" value="PBP2_LTTR_aromatics_like"/>
    <property type="match status" value="1"/>
</dbReference>
<reference evidence="6 7" key="1">
    <citation type="submission" date="2016-10" db="EMBL/GenBank/DDBJ databases">
        <authorList>
            <person name="de Groot N.N."/>
        </authorList>
    </citation>
    <scope>NUCLEOTIDE SEQUENCE [LARGE SCALE GENOMIC DNA]</scope>
    <source>
        <strain evidence="6 7">DSM 43067</strain>
    </source>
</reference>
<keyword evidence="3 6" id="KW-0238">DNA-binding</keyword>
<evidence type="ECO:0000256" key="1">
    <source>
        <dbReference type="ARBA" id="ARBA00009437"/>
    </source>
</evidence>
<evidence type="ECO:0000313" key="6">
    <source>
        <dbReference type="EMBL" id="SFQ20550.1"/>
    </source>
</evidence>
<dbReference type="SUPFAM" id="SSF46785">
    <property type="entry name" value="Winged helix' DNA-binding domain"/>
    <property type="match status" value="1"/>
</dbReference>
<dbReference type="OrthoDB" id="79118at2"/>
<comment type="similarity">
    <text evidence="1">Belongs to the LysR transcriptional regulatory family.</text>
</comment>
<evidence type="ECO:0000256" key="3">
    <source>
        <dbReference type="ARBA" id="ARBA00023125"/>
    </source>
</evidence>
<dbReference type="Gene3D" id="3.40.190.10">
    <property type="entry name" value="Periplasmic binding protein-like II"/>
    <property type="match status" value="2"/>
</dbReference>
<protein>
    <submittedName>
        <fullName evidence="6">DNA-binding transcriptional regulator, LysR family</fullName>
    </submittedName>
</protein>
<dbReference type="Proteomes" id="UP000183413">
    <property type="component" value="Unassembled WGS sequence"/>
</dbReference>
<dbReference type="InterPro" id="IPR036388">
    <property type="entry name" value="WH-like_DNA-bd_sf"/>
</dbReference>
<keyword evidence="2" id="KW-0805">Transcription regulation</keyword>
<dbReference type="AlphaFoldDB" id="A0A1I5WLK7"/>
<dbReference type="PANTHER" id="PTHR30346">
    <property type="entry name" value="TRANSCRIPTIONAL DUAL REGULATOR HCAR-RELATED"/>
    <property type="match status" value="1"/>
</dbReference>
<dbReference type="InterPro" id="IPR000847">
    <property type="entry name" value="LysR_HTH_N"/>
</dbReference>
<dbReference type="Pfam" id="PF00126">
    <property type="entry name" value="HTH_1"/>
    <property type="match status" value="1"/>
</dbReference>
<dbReference type="EMBL" id="FOVH01000024">
    <property type="protein sequence ID" value="SFQ20550.1"/>
    <property type="molecule type" value="Genomic_DNA"/>
</dbReference>
<dbReference type="RefSeq" id="WP_021592641.1">
    <property type="nucleotide sequence ID" value="NZ_CP083237.1"/>
</dbReference>
<organism evidence="6 7">
    <name type="scientific">Actinomadura madurae</name>
    <dbReference type="NCBI Taxonomy" id="1993"/>
    <lineage>
        <taxon>Bacteria</taxon>
        <taxon>Bacillati</taxon>
        <taxon>Actinomycetota</taxon>
        <taxon>Actinomycetes</taxon>
        <taxon>Streptosporangiales</taxon>
        <taxon>Thermomonosporaceae</taxon>
        <taxon>Actinomadura</taxon>
    </lineage>
</organism>
<dbReference type="PANTHER" id="PTHR30346:SF0">
    <property type="entry name" value="HCA OPERON TRANSCRIPTIONAL ACTIVATOR HCAR"/>
    <property type="match status" value="1"/>
</dbReference>
<dbReference type="PRINTS" id="PR00039">
    <property type="entry name" value="HTHLYSR"/>
</dbReference>
<evidence type="ECO:0000256" key="2">
    <source>
        <dbReference type="ARBA" id="ARBA00023015"/>
    </source>
</evidence>
<dbReference type="GO" id="GO:0003700">
    <property type="term" value="F:DNA-binding transcription factor activity"/>
    <property type="evidence" value="ECO:0007669"/>
    <property type="project" value="InterPro"/>
</dbReference>
<dbReference type="InParanoid" id="A0A1I5WLK7"/>
<proteinExistence type="inferred from homology"/>